<accession>A0AAN9JKM4</accession>
<organism evidence="1 2">
    <name type="scientific">Clitoria ternatea</name>
    <name type="common">Butterfly pea</name>
    <dbReference type="NCBI Taxonomy" id="43366"/>
    <lineage>
        <taxon>Eukaryota</taxon>
        <taxon>Viridiplantae</taxon>
        <taxon>Streptophyta</taxon>
        <taxon>Embryophyta</taxon>
        <taxon>Tracheophyta</taxon>
        <taxon>Spermatophyta</taxon>
        <taxon>Magnoliopsida</taxon>
        <taxon>eudicotyledons</taxon>
        <taxon>Gunneridae</taxon>
        <taxon>Pentapetalae</taxon>
        <taxon>rosids</taxon>
        <taxon>fabids</taxon>
        <taxon>Fabales</taxon>
        <taxon>Fabaceae</taxon>
        <taxon>Papilionoideae</taxon>
        <taxon>50 kb inversion clade</taxon>
        <taxon>NPAAA clade</taxon>
        <taxon>indigoferoid/millettioid clade</taxon>
        <taxon>Phaseoleae</taxon>
        <taxon>Clitoria</taxon>
    </lineage>
</organism>
<dbReference type="AlphaFoldDB" id="A0AAN9JKM4"/>
<protein>
    <submittedName>
        <fullName evidence="1">Uncharacterized protein</fullName>
    </submittedName>
</protein>
<keyword evidence="2" id="KW-1185">Reference proteome</keyword>
<dbReference type="EMBL" id="JAYKXN010000003">
    <property type="protein sequence ID" value="KAK7300955.1"/>
    <property type="molecule type" value="Genomic_DNA"/>
</dbReference>
<evidence type="ECO:0000313" key="2">
    <source>
        <dbReference type="Proteomes" id="UP001359559"/>
    </source>
</evidence>
<sequence length="97" mass="10807">MRKDRSRVLSSRRLYLILVPVKQEDPKENPEEAPIEIMEGIADGTYAYGETEDITEISVAAQDLLALASKAYHLRGLRQQRSILPGQSLGSSSYGEE</sequence>
<reference evidence="1 2" key="1">
    <citation type="submission" date="2024-01" db="EMBL/GenBank/DDBJ databases">
        <title>The genomes of 5 underutilized Papilionoideae crops provide insights into root nodulation and disease resistance.</title>
        <authorList>
            <person name="Yuan L."/>
        </authorList>
    </citation>
    <scope>NUCLEOTIDE SEQUENCE [LARGE SCALE GENOMIC DNA]</scope>
    <source>
        <strain evidence="1">LY-2023</strain>
        <tissue evidence="1">Leaf</tissue>
    </source>
</reference>
<evidence type="ECO:0000313" key="1">
    <source>
        <dbReference type="EMBL" id="KAK7300955.1"/>
    </source>
</evidence>
<proteinExistence type="predicted"/>
<name>A0AAN9JKM4_CLITE</name>
<dbReference type="Proteomes" id="UP001359559">
    <property type="component" value="Unassembled WGS sequence"/>
</dbReference>
<comment type="caution">
    <text evidence="1">The sequence shown here is derived from an EMBL/GenBank/DDBJ whole genome shotgun (WGS) entry which is preliminary data.</text>
</comment>
<gene>
    <name evidence="1" type="ORF">RJT34_11808</name>
</gene>